<gene>
    <name evidence="2" type="ORF">JCM15548_14360</name>
</gene>
<accession>A0A0E9M446</accession>
<evidence type="ECO:0000313" key="3">
    <source>
        <dbReference type="Proteomes" id="UP000032900"/>
    </source>
</evidence>
<sequence length="105" mass="11747">MLLAGFNIGLLFVWFKWRHGRISFFDKILGWGDVFLFGIAALFFELMNFLSFIVIAAFLGGVYGAAMYFVSHNSKRAAPLIPLAGIMAALLIVSHLFHFFGVDLI</sequence>
<dbReference type="Proteomes" id="UP000032900">
    <property type="component" value="Unassembled WGS sequence"/>
</dbReference>
<evidence type="ECO:0000313" key="2">
    <source>
        <dbReference type="EMBL" id="GAO31945.1"/>
    </source>
</evidence>
<organism evidence="2 3">
    <name type="scientific">Geofilum rubicundum JCM 15548</name>
    <dbReference type="NCBI Taxonomy" id="1236989"/>
    <lineage>
        <taxon>Bacteria</taxon>
        <taxon>Pseudomonadati</taxon>
        <taxon>Bacteroidota</taxon>
        <taxon>Bacteroidia</taxon>
        <taxon>Marinilabiliales</taxon>
        <taxon>Marinilabiliaceae</taxon>
        <taxon>Geofilum</taxon>
    </lineage>
</organism>
<reference evidence="2 3" key="1">
    <citation type="journal article" date="2015" name="Microbes Environ.">
        <title>Distribution and evolution of nitrogen fixation genes in the phylum bacteroidetes.</title>
        <authorList>
            <person name="Inoue J."/>
            <person name="Oshima K."/>
            <person name="Suda W."/>
            <person name="Sakamoto M."/>
            <person name="Iino T."/>
            <person name="Noda S."/>
            <person name="Hongoh Y."/>
            <person name="Hattori M."/>
            <person name="Ohkuma M."/>
        </authorList>
    </citation>
    <scope>NUCLEOTIDE SEQUENCE [LARGE SCALE GENOMIC DNA]</scope>
    <source>
        <strain evidence="2">JCM 15548</strain>
    </source>
</reference>
<keyword evidence="3" id="KW-1185">Reference proteome</keyword>
<proteinExistence type="predicted"/>
<evidence type="ECO:0008006" key="4">
    <source>
        <dbReference type="Google" id="ProtNLM"/>
    </source>
</evidence>
<protein>
    <recommendedName>
        <fullName evidence="4">Leader peptidase</fullName>
    </recommendedName>
</protein>
<feature type="transmembrane region" description="Helical" evidence="1">
    <location>
        <begin position="24"/>
        <end position="43"/>
    </location>
</feature>
<name>A0A0E9M446_9BACT</name>
<keyword evidence="1" id="KW-0812">Transmembrane</keyword>
<feature type="transmembrane region" description="Helical" evidence="1">
    <location>
        <begin position="49"/>
        <end position="70"/>
    </location>
</feature>
<keyword evidence="1" id="KW-0472">Membrane</keyword>
<dbReference type="STRING" id="1236989.JCM15548_14360"/>
<comment type="caution">
    <text evidence="2">The sequence shown here is derived from an EMBL/GenBank/DDBJ whole genome shotgun (WGS) entry which is preliminary data.</text>
</comment>
<evidence type="ECO:0000256" key="1">
    <source>
        <dbReference type="SAM" id="Phobius"/>
    </source>
</evidence>
<feature type="transmembrane region" description="Helical" evidence="1">
    <location>
        <begin position="77"/>
        <end position="100"/>
    </location>
</feature>
<dbReference type="EMBL" id="BAZW01000071">
    <property type="protein sequence ID" value="GAO31945.1"/>
    <property type="molecule type" value="Genomic_DNA"/>
</dbReference>
<keyword evidence="1" id="KW-1133">Transmembrane helix</keyword>
<dbReference type="AlphaFoldDB" id="A0A0E9M446"/>